<organism evidence="1 2">
    <name type="scientific">Parthenolecanium corni</name>
    <dbReference type="NCBI Taxonomy" id="536013"/>
    <lineage>
        <taxon>Eukaryota</taxon>
        <taxon>Metazoa</taxon>
        <taxon>Ecdysozoa</taxon>
        <taxon>Arthropoda</taxon>
        <taxon>Hexapoda</taxon>
        <taxon>Insecta</taxon>
        <taxon>Pterygota</taxon>
        <taxon>Neoptera</taxon>
        <taxon>Paraneoptera</taxon>
        <taxon>Hemiptera</taxon>
        <taxon>Sternorrhyncha</taxon>
        <taxon>Coccoidea</taxon>
        <taxon>Coccidae</taxon>
        <taxon>Parthenolecanium</taxon>
    </lineage>
</organism>
<gene>
    <name evidence="1" type="ORF">V9T40_001694</name>
</gene>
<keyword evidence="2" id="KW-1185">Reference proteome</keyword>
<protein>
    <submittedName>
        <fullName evidence="1">Uncharacterized protein</fullName>
    </submittedName>
</protein>
<proteinExistence type="predicted"/>
<name>A0AAN9TH14_9HEMI</name>
<sequence length="187" mass="21229">METQRLVTASILGTLQFPKHCFSIKVSLGNPEKNGNLEKKRTNAIKYAMVESERVSTTTNTLQREWNTISMEWKLDDDGYKECCNFCVRYTPKARRRSSFKKSLELHPTLLRSNTFFKMKLDKQQEAHSAAGDSISSVGVPVTVKEYTPSEVFTEPLPGSGLYSEKKVNKCTLIFRSSPTCLHHLDS</sequence>
<dbReference type="AlphaFoldDB" id="A0AAN9TH14"/>
<evidence type="ECO:0000313" key="2">
    <source>
        <dbReference type="Proteomes" id="UP001367676"/>
    </source>
</evidence>
<comment type="caution">
    <text evidence="1">The sequence shown here is derived from an EMBL/GenBank/DDBJ whole genome shotgun (WGS) entry which is preliminary data.</text>
</comment>
<accession>A0AAN9TH14</accession>
<reference evidence="1 2" key="1">
    <citation type="submission" date="2024-03" db="EMBL/GenBank/DDBJ databases">
        <title>Adaptation during the transition from Ophiocordyceps entomopathogen to insect associate is accompanied by gene loss and intensified selection.</title>
        <authorList>
            <person name="Ward C.M."/>
            <person name="Onetto C.A."/>
            <person name="Borneman A.R."/>
        </authorList>
    </citation>
    <scope>NUCLEOTIDE SEQUENCE [LARGE SCALE GENOMIC DNA]</scope>
    <source>
        <strain evidence="1">AWRI1</strain>
        <tissue evidence="1">Single Adult Female</tissue>
    </source>
</reference>
<dbReference type="EMBL" id="JBBCAQ010000022">
    <property type="protein sequence ID" value="KAK7590081.1"/>
    <property type="molecule type" value="Genomic_DNA"/>
</dbReference>
<dbReference type="Proteomes" id="UP001367676">
    <property type="component" value="Unassembled WGS sequence"/>
</dbReference>
<evidence type="ECO:0000313" key="1">
    <source>
        <dbReference type="EMBL" id="KAK7590081.1"/>
    </source>
</evidence>